<dbReference type="EMBL" id="JAVHXJ020000202">
    <property type="protein sequence ID" value="MGI1900564.1"/>
    <property type="molecule type" value="Genomic_DNA"/>
</dbReference>
<keyword evidence="1" id="KW-0067">ATP-binding</keyword>
<comment type="caution">
    <text evidence="1">The sequence shown here is derived from an EMBL/GenBank/DDBJ whole genome shotgun (WGS) entry which is preliminary data.</text>
</comment>
<reference evidence="1" key="1">
    <citation type="submission" date="2024-11" db="EMBL/GenBank/DDBJ databases">
        <title>Identification of new Vibrio campbellii strains harboring the pVA1 plasmid isolated from Penaeus vannamei postlarvae affected by outbreaks of acute hepatopancreatic necrosis disease (AHPND) in Mexico.</title>
        <authorList>
            <person name="Gomez-Gil B."/>
            <person name="Enciso-Ibarra J."/>
        </authorList>
    </citation>
    <scope>NUCLEOTIDE SEQUENCE</scope>
    <source>
        <strain evidence="1">M270204</strain>
    </source>
</reference>
<organism evidence="1 2">
    <name type="scientific">Vibrio campbellii</name>
    <dbReference type="NCBI Taxonomy" id="680"/>
    <lineage>
        <taxon>Bacteria</taxon>
        <taxon>Pseudomonadati</taxon>
        <taxon>Pseudomonadota</taxon>
        <taxon>Gammaproteobacteria</taxon>
        <taxon>Vibrionales</taxon>
        <taxon>Vibrionaceae</taxon>
        <taxon>Vibrio</taxon>
    </lineage>
</organism>
<evidence type="ECO:0000313" key="2">
    <source>
        <dbReference type="Proteomes" id="UP001354073"/>
    </source>
</evidence>
<protein>
    <submittedName>
        <fullName evidence="1">ATP-binding protein</fullName>
    </submittedName>
</protein>
<gene>
    <name evidence="1" type="ORF">REH74_023845</name>
</gene>
<proteinExistence type="predicted"/>
<dbReference type="Proteomes" id="UP001354073">
    <property type="component" value="Unassembled WGS sequence"/>
</dbReference>
<name>A0ACC7RFI1_9VIBR</name>
<evidence type="ECO:0000313" key="1">
    <source>
        <dbReference type="EMBL" id="MGI1900564.1"/>
    </source>
</evidence>
<accession>A0ACC7RFI1</accession>
<sequence length="785" mass="88918">MFKISARTVLELGSELISSDIIAFYELIKNAIDAGSKTGVIIKFNIVLRKNSFLSFKDKLAHKKTIDLNAFKSSIAKQLNQDASPTTLEYANSLIQKSSNSEELISALNAIYNLNNIEISDQGSGMTSQQLQDNFLVIGTSSRKKEVDKAVELGASSPYLGEKGIGRLSAMRLGSTLKVVTKSEHDKVANILEIDWDSFNDPEKMISDINAEVTTSDNNEGIKKTGTRLIIGGLSEDWTQNRLDDLVNYDFARITDPFSGSLKRPRIVVYWNGERKTIPRMPKELLDSAHAVLKADYNIIDGNPICSYQITINDLGYDHPVEFKSGTLTKEDLFGIAGTSEDIHETAFIDVGPFKFEAYWFNRQRLATIESIGDREQVRKIQRRWSSLMLFRDGFRVFPYGDEGDDWLTLDRRAMSRSGYTLNKSQFVGRCVISRSENPFLLDQTNREGLRENQSSTAFINILQILIQEYLFNCMRSVDKQYKNQKVKIQKAETELDSLEKRTKSSLRVLKRNKDKVVSAASEEIEQTLFSYSDIVKKYKTRITEIEQESRQMTEMAGVGLMVEVVAHELARASENALINLNTLSKNKDPEEIDRKLASLKAQMKTLLKRLTVLDEISLPGRQRKETIGLVSVVEGVLEGHQSLFERDGISVNFIKPSKDITVKAVKGMLVQILENLISNSKYWMLTRKNNEKSFSYKPCITIEIDDSPLSIKFSDNGRGISPDNFERIFQPFFSLKEKKKRRGLGLYVASECAEYNDAVLYLDTTLKNEDGRLNTFVLEIKGDE</sequence>
<keyword evidence="1" id="KW-0547">Nucleotide-binding</keyword>